<accession>A0A7V7GQM2</accession>
<dbReference type="Pfam" id="PF19290">
    <property type="entry name" value="PmbA_TldD_2nd"/>
    <property type="match status" value="1"/>
</dbReference>
<dbReference type="EMBL" id="QOVF01000006">
    <property type="protein sequence ID" value="KAA0692464.1"/>
    <property type="molecule type" value="Genomic_DNA"/>
</dbReference>
<dbReference type="Pfam" id="PF19289">
    <property type="entry name" value="PmbA_TldD_3rd"/>
    <property type="match status" value="1"/>
</dbReference>
<dbReference type="InterPro" id="IPR002510">
    <property type="entry name" value="Metalloprtase-TldD/E_N"/>
</dbReference>
<dbReference type="GO" id="GO:0005829">
    <property type="term" value="C:cytosol"/>
    <property type="evidence" value="ECO:0007669"/>
    <property type="project" value="TreeGrafter"/>
</dbReference>
<gene>
    <name evidence="5" type="ORF">DT594_16055</name>
</gene>
<comment type="caution">
    <text evidence="5">The sequence shown here is derived from an EMBL/GenBank/DDBJ whole genome shotgun (WGS) entry which is preliminary data.</text>
</comment>
<dbReference type="OrthoDB" id="9803618at2"/>
<dbReference type="GO" id="GO:0006508">
    <property type="term" value="P:proteolysis"/>
    <property type="evidence" value="ECO:0007669"/>
    <property type="project" value="UniProtKB-KW"/>
</dbReference>
<dbReference type="InterPro" id="IPR036059">
    <property type="entry name" value="TldD/PmbA_sf"/>
</dbReference>
<dbReference type="Pfam" id="PF01523">
    <property type="entry name" value="PmbA_TldD_1st"/>
    <property type="match status" value="1"/>
</dbReference>
<dbReference type="PANTHER" id="PTHR43421:SF1">
    <property type="entry name" value="METALLOPROTEASE PMBA"/>
    <property type="match status" value="1"/>
</dbReference>
<proteinExistence type="inferred from homology"/>
<dbReference type="SUPFAM" id="SSF111283">
    <property type="entry name" value="Putative modulator of DNA gyrase, PmbA/TldD"/>
    <property type="match status" value="1"/>
</dbReference>
<name>A0A7V7GQM2_9GAMM</name>
<dbReference type="AlphaFoldDB" id="A0A7V7GQM2"/>
<feature type="domain" description="Metalloprotease TldD/E C-terminal" evidence="3">
    <location>
        <begin position="243"/>
        <end position="450"/>
    </location>
</feature>
<dbReference type="InterPro" id="IPR047657">
    <property type="entry name" value="PmbA"/>
</dbReference>
<protein>
    <submittedName>
        <fullName evidence="5">Metalloprotease PmbA</fullName>
    </submittedName>
</protein>
<keyword evidence="5" id="KW-0378">Hydrolase</keyword>
<evidence type="ECO:0000259" key="4">
    <source>
        <dbReference type="Pfam" id="PF19290"/>
    </source>
</evidence>
<dbReference type="InterPro" id="IPR045570">
    <property type="entry name" value="Metalloprtase-TldD/E_cen_dom"/>
</dbReference>
<keyword evidence="6" id="KW-1185">Reference proteome</keyword>
<sequence>MSQIQPAQHEDPEILRAELEQRVAFILDESRRQGATACEVGVSQNTGLSVGVRQGEVETVEFNRDQGFAITLYAGQRKGSASTSDTSDEAIRSAIEAALGIAQHASEDSFAGLADPQLMATELPDLDLYHPWALSAEQAIERALVCENAALEMDPRLTSDSANISTQQGCRVYGNSNGFIGSSLGTRHSASAVMIVASDQGMQRDYWYGVDRLAANLPSAEALGRKAAQRTLARLGTRTVKTAKVPVLFAADQASGLLGHLIGAIAGGAVYRQSTFLLDAMGQPIFPDWVTIDERPYMPRALGSSAFDGDGLATREQAFVDQGVLRSWVLGTYSGRKLNLPSTANAGGVHNLHVTSNAGDLLALLKEMGTGLLVTELMGQGINGVTGDYSRGAGGFWVEGGEIQFPVQEVTIAGNLKDMFANLRCVGSDIERRGNNLTGSWLVDGMTVGGE</sequence>
<keyword evidence="5" id="KW-0482">Metalloprotease</keyword>
<dbReference type="Gene3D" id="3.30.2290.10">
    <property type="entry name" value="PmbA/TldD superfamily"/>
    <property type="match status" value="1"/>
</dbReference>
<comment type="similarity">
    <text evidence="1">Belongs to the peptidase U62 family.</text>
</comment>
<evidence type="ECO:0000259" key="2">
    <source>
        <dbReference type="Pfam" id="PF01523"/>
    </source>
</evidence>
<evidence type="ECO:0000313" key="6">
    <source>
        <dbReference type="Proteomes" id="UP000463138"/>
    </source>
</evidence>
<feature type="domain" description="Metalloprotease TldD/E N-terminal" evidence="2">
    <location>
        <begin position="38"/>
        <end position="102"/>
    </location>
</feature>
<evidence type="ECO:0000259" key="3">
    <source>
        <dbReference type="Pfam" id="PF19289"/>
    </source>
</evidence>
<dbReference type="Proteomes" id="UP000463138">
    <property type="component" value="Unassembled WGS sequence"/>
</dbReference>
<organism evidence="5 6">
    <name type="scientific">Halopseudomonas laoshanensis</name>
    <dbReference type="NCBI Taxonomy" id="2268758"/>
    <lineage>
        <taxon>Bacteria</taxon>
        <taxon>Pseudomonadati</taxon>
        <taxon>Pseudomonadota</taxon>
        <taxon>Gammaproteobacteria</taxon>
        <taxon>Pseudomonadales</taxon>
        <taxon>Pseudomonadaceae</taxon>
        <taxon>Halopseudomonas</taxon>
    </lineage>
</organism>
<reference evidence="5 6" key="1">
    <citation type="submission" date="2018-07" db="EMBL/GenBank/DDBJ databases">
        <title>Pseudomonas laoshanensis sp. nov., isolated from soil.</title>
        <authorList>
            <person name="Sun J."/>
            <person name="Yu L."/>
            <person name="Wang M."/>
            <person name="Zhang C."/>
        </authorList>
    </citation>
    <scope>NUCLEOTIDE SEQUENCE [LARGE SCALE GENOMIC DNA]</scope>
    <source>
        <strain evidence="5 6">Y22</strain>
    </source>
</reference>
<dbReference type="InterPro" id="IPR045569">
    <property type="entry name" value="Metalloprtase-TldD/E_C"/>
</dbReference>
<keyword evidence="5" id="KW-0645">Protease</keyword>
<feature type="domain" description="Metalloprotease TldD/E central" evidence="4">
    <location>
        <begin position="129"/>
        <end position="235"/>
    </location>
</feature>
<dbReference type="InterPro" id="IPR035068">
    <property type="entry name" value="TldD/PmbA_N"/>
</dbReference>
<dbReference type="NCBIfam" id="NF008268">
    <property type="entry name" value="PRK11040.1"/>
    <property type="match status" value="1"/>
</dbReference>
<evidence type="ECO:0000256" key="1">
    <source>
        <dbReference type="ARBA" id="ARBA00005836"/>
    </source>
</evidence>
<dbReference type="PANTHER" id="PTHR43421">
    <property type="entry name" value="METALLOPROTEASE PMBA"/>
    <property type="match status" value="1"/>
</dbReference>
<dbReference type="GO" id="GO:0008237">
    <property type="term" value="F:metallopeptidase activity"/>
    <property type="evidence" value="ECO:0007669"/>
    <property type="project" value="UniProtKB-KW"/>
</dbReference>
<dbReference type="RefSeq" id="WP_149333780.1">
    <property type="nucleotide sequence ID" value="NZ_QOVF01000006.1"/>
</dbReference>
<evidence type="ECO:0000313" key="5">
    <source>
        <dbReference type="EMBL" id="KAA0692464.1"/>
    </source>
</evidence>